<name>A0A918WWT6_9ACTN</name>
<dbReference type="EMBL" id="BMVC01000004">
    <property type="protein sequence ID" value="GHC91147.1"/>
    <property type="molecule type" value="Genomic_DNA"/>
</dbReference>
<dbReference type="SUPFAM" id="SSF82171">
    <property type="entry name" value="DPP6 N-terminal domain-like"/>
    <property type="match status" value="1"/>
</dbReference>
<proteinExistence type="inferred from homology"/>
<sequence>MLRVVRGASIAVLAGVMVAASVTATSAAPKPKTERVSLSSTGKQLQKGVNLAAFSVDGRYAAFTSDDSAVVPGDTNGVEDVFVRDLRRGTVVRVNLAPDGSQADAGYYAKVAISANGRYIAYTSDATNLEKWPEKPAHAQDVYVYDRTTGRSERVSVGRGGASAQVSTDDGIAVSDDGRHVAFGASSQQMEGTPTSEVYAYVVDRRTGTATRISDHMPAEWTLFNVGMSADGSRLYYAQGHPRGGDRELWDVNLRTGVQRLVNADPGGGVTGWAGGMSFSADGGLLAYITNGQSAGSPVDSFLYDTRTGKSRMLTHEGKGGLGGPTLSADGRRLAYIVESPAEPGGGTGDTVENVYVRDLATGRTQLATPKHSGGPLTSGYVGPVDFGNKGRDLMFVSWQPDFVPGDTNNGFDAFVRHLD</sequence>
<evidence type="ECO:0000313" key="3">
    <source>
        <dbReference type="EMBL" id="GHC91147.1"/>
    </source>
</evidence>
<feature type="chain" id="PRO_5037272309" evidence="2">
    <location>
        <begin position="28"/>
        <end position="420"/>
    </location>
</feature>
<feature type="signal peptide" evidence="2">
    <location>
        <begin position="1"/>
        <end position="27"/>
    </location>
</feature>
<dbReference type="Proteomes" id="UP000638353">
    <property type="component" value="Unassembled WGS sequence"/>
</dbReference>
<dbReference type="RefSeq" id="WP_189823707.1">
    <property type="nucleotide sequence ID" value="NZ_BMVC01000004.1"/>
</dbReference>
<evidence type="ECO:0000256" key="1">
    <source>
        <dbReference type="ARBA" id="ARBA00009820"/>
    </source>
</evidence>
<dbReference type="Gene3D" id="2.120.10.30">
    <property type="entry name" value="TolB, C-terminal domain"/>
    <property type="match status" value="2"/>
</dbReference>
<organism evidence="3 4">
    <name type="scientific">Streptomyces finlayi</name>
    <dbReference type="NCBI Taxonomy" id="67296"/>
    <lineage>
        <taxon>Bacteria</taxon>
        <taxon>Bacillati</taxon>
        <taxon>Actinomycetota</taxon>
        <taxon>Actinomycetes</taxon>
        <taxon>Kitasatosporales</taxon>
        <taxon>Streptomycetaceae</taxon>
        <taxon>Streptomyces</taxon>
    </lineage>
</organism>
<accession>A0A918WWT6</accession>
<evidence type="ECO:0000256" key="2">
    <source>
        <dbReference type="SAM" id="SignalP"/>
    </source>
</evidence>
<dbReference type="InterPro" id="IPR011042">
    <property type="entry name" value="6-blade_b-propeller_TolB-like"/>
</dbReference>
<reference evidence="3" key="2">
    <citation type="submission" date="2020-09" db="EMBL/GenBank/DDBJ databases">
        <authorList>
            <person name="Sun Q."/>
            <person name="Ohkuma M."/>
        </authorList>
    </citation>
    <scope>NUCLEOTIDE SEQUENCE</scope>
    <source>
        <strain evidence="3">JCM 4637</strain>
    </source>
</reference>
<dbReference type="PANTHER" id="PTHR36842">
    <property type="entry name" value="PROTEIN TOLB HOMOLOG"/>
    <property type="match status" value="1"/>
</dbReference>
<protein>
    <submittedName>
        <fullName evidence="3">Uncharacterized protein</fullName>
    </submittedName>
</protein>
<keyword evidence="2" id="KW-0732">Signal</keyword>
<comment type="similarity">
    <text evidence="1">Belongs to the TolB family.</text>
</comment>
<evidence type="ECO:0000313" key="4">
    <source>
        <dbReference type="Proteomes" id="UP000638353"/>
    </source>
</evidence>
<reference evidence="3" key="1">
    <citation type="journal article" date="2014" name="Int. J. Syst. Evol. Microbiol.">
        <title>Complete genome sequence of Corynebacterium casei LMG S-19264T (=DSM 44701T), isolated from a smear-ripened cheese.</title>
        <authorList>
            <consortium name="US DOE Joint Genome Institute (JGI-PGF)"/>
            <person name="Walter F."/>
            <person name="Albersmeier A."/>
            <person name="Kalinowski J."/>
            <person name="Ruckert C."/>
        </authorList>
    </citation>
    <scope>NUCLEOTIDE SEQUENCE</scope>
    <source>
        <strain evidence="3">JCM 4637</strain>
    </source>
</reference>
<dbReference type="InterPro" id="IPR011659">
    <property type="entry name" value="WD40"/>
</dbReference>
<dbReference type="AlphaFoldDB" id="A0A918WWT6"/>
<comment type="caution">
    <text evidence="3">The sequence shown here is derived from an EMBL/GenBank/DDBJ whole genome shotgun (WGS) entry which is preliminary data.</text>
</comment>
<dbReference type="PANTHER" id="PTHR36842:SF2">
    <property type="entry name" value="SLR0505 PROTEIN"/>
    <property type="match status" value="1"/>
</dbReference>
<gene>
    <name evidence="3" type="ORF">GCM10010334_25910</name>
</gene>
<dbReference type="Pfam" id="PF07676">
    <property type="entry name" value="PD40"/>
    <property type="match status" value="2"/>
</dbReference>